<feature type="region of interest" description="Disordered" evidence="1">
    <location>
        <begin position="743"/>
        <end position="788"/>
    </location>
</feature>
<feature type="region of interest" description="Disordered" evidence="1">
    <location>
        <begin position="313"/>
        <end position="632"/>
    </location>
</feature>
<feature type="region of interest" description="Disordered" evidence="1">
    <location>
        <begin position="677"/>
        <end position="721"/>
    </location>
</feature>
<dbReference type="PANTHER" id="PTHR21534">
    <property type="entry name" value="KATANIN-INTERACTING PROTEIN"/>
    <property type="match status" value="1"/>
</dbReference>
<protein>
    <recommendedName>
        <fullName evidence="2">KATNIP domain-containing protein</fullName>
    </recommendedName>
</protein>
<organism evidence="3 4">
    <name type="scientific">Magallana gigas</name>
    <name type="common">Pacific oyster</name>
    <name type="synonym">Crassostrea gigas</name>
    <dbReference type="NCBI Taxonomy" id="29159"/>
    <lineage>
        <taxon>Eukaryota</taxon>
        <taxon>Metazoa</taxon>
        <taxon>Spiralia</taxon>
        <taxon>Lophotrochozoa</taxon>
        <taxon>Mollusca</taxon>
        <taxon>Bivalvia</taxon>
        <taxon>Autobranchia</taxon>
        <taxon>Pteriomorphia</taxon>
        <taxon>Ostreida</taxon>
        <taxon>Ostreoidea</taxon>
        <taxon>Ostreidae</taxon>
        <taxon>Magallana</taxon>
    </lineage>
</organism>
<feature type="compositionally biased region" description="Basic and acidic residues" evidence="1">
    <location>
        <begin position="584"/>
        <end position="617"/>
    </location>
</feature>
<feature type="compositionally biased region" description="Polar residues" evidence="1">
    <location>
        <begin position="464"/>
        <end position="473"/>
    </location>
</feature>
<dbReference type="Proteomes" id="UP000005408">
    <property type="component" value="Unassembled WGS sequence"/>
</dbReference>
<feature type="region of interest" description="Disordered" evidence="1">
    <location>
        <begin position="211"/>
        <end position="268"/>
    </location>
</feature>
<evidence type="ECO:0000256" key="1">
    <source>
        <dbReference type="SAM" id="MobiDB-lite"/>
    </source>
</evidence>
<evidence type="ECO:0000259" key="2">
    <source>
        <dbReference type="Pfam" id="PF14652"/>
    </source>
</evidence>
<dbReference type="InterPro" id="IPR027859">
    <property type="entry name" value="KATNIP_dom"/>
</dbReference>
<accession>A0A8W8M5Z3</accession>
<reference evidence="3" key="1">
    <citation type="submission" date="2022-08" db="UniProtKB">
        <authorList>
            <consortium name="EnsemblMetazoa"/>
        </authorList>
    </citation>
    <scope>IDENTIFICATION</scope>
    <source>
        <strain evidence="3">05x7-T-G4-1.051#20</strain>
    </source>
</reference>
<evidence type="ECO:0000313" key="3">
    <source>
        <dbReference type="EnsemblMetazoa" id="G3074.4:cds"/>
    </source>
</evidence>
<feature type="compositionally biased region" description="Basic and acidic residues" evidence="1">
    <location>
        <begin position="400"/>
        <end position="430"/>
    </location>
</feature>
<dbReference type="InterPro" id="IPR026704">
    <property type="entry name" value="KATNIP"/>
</dbReference>
<feature type="compositionally biased region" description="Polar residues" evidence="1">
    <location>
        <begin position="340"/>
        <end position="351"/>
    </location>
</feature>
<feature type="compositionally biased region" description="Acidic residues" evidence="1">
    <location>
        <begin position="1035"/>
        <end position="1048"/>
    </location>
</feature>
<evidence type="ECO:0000313" key="4">
    <source>
        <dbReference type="Proteomes" id="UP000005408"/>
    </source>
</evidence>
<feature type="region of interest" description="Disordered" evidence="1">
    <location>
        <begin position="1488"/>
        <end position="1514"/>
    </location>
</feature>
<sequence>MSVKANGSPRIYLPQISAHQTNRGALNRKQDLFKPSQGNPFAYSYGREKSRDQLLHQSGLNGNGENFQRNLGYPLPRIAKEPPKKRKTWGKVIDKRSIEEEKPSKRGSWAINETHTSVPKLYNSFGSKVREHSFTSFDNSDEVSSSIENSHSFGDSASGRRRKQWSRPNKNIAQQEIPVSIEEENGYVESNQGIDPYQGTPRIIYDRHGPVTATYEPSFGGPPVPTNHTPSSHRYHRTPRNRRPGQPPSSDSIGALNTGSTRSGEENTSNINNLLERFASEIDEESYLNLNRHNKPNMFGSNYRPFYPSPSNFVVSPPPRAKTKAKPVLTDKRASAPTRPAQQDSSAQSKVPPSLPSAIKVVGKPPISGRVVKNERKKIIPADSAETRPAKYTYTIENEADSKNSAKKSTDKSEDRPAKYTFTKEKTFTKDDDEERPSKYTYTIDKDSKTRSVTFKEDNKKNGKNTVLKSNAKTKSKPAPSISTEPPTVAASVKAPTTTDQSESLSPGRKNWSPPTGELFDEDPRQFWVDMNSKKEDDSKVAGKQRSGSKTPRKSKRMAAKLDGHSSTEGDITPSNSKSVSESAEVRTPRGKKTEDRPGSVEEKKGSARPTEVEDTKNNTSDESLLQSQDDIPMIQKLKQMNQGSKCIMSIDDPQANVSRRPLWLDKMILGQDVNDVDQKRKKDVPKWLKQEEENAGPFEKPPSRGGSGQDVATPLPLKDHMTQQKDVDMLIDEELALWPESGKPDLKTVFDTDKKPPVVSREVKESDSATPMKKIQQNRAKWRDSQKKNLEESWGSLNMFDRHQKGRISMDLDDDALDEYLQMPSKKATPNQPSIKEEAEEVEPITTSPGGEPDDNFVIPELPYGKELVINIKTTWGDKHYVGLTGVEVFSSTGESMTITKITAKPLDINILNEYDKDPRVVTNLVDGVNRTRDDVHMWLTPFTPKKDHFIYLTFEKPCQVALMRIWNYNKSRIHSYRGAKDVIIHLDSNVIFKGEIARACGGIEGGTEAFGDTILFTTDENILEAVSKNDDAYEGDMLDDSEPDDVPFERPSTADGGSDEDRPFTRAQGNLKKQGETSPVPPRPATSMVTEGDVIVFKGKSLQLNFTDTWGDLHYLGLTGLEILGKDGEALPVSLDMMQASPSDLHHLPGHESDDRTLDKVINGNNVTCSDENMWLIPFNEGQNHELTITFSQALMMAGLRVWNYNKSPEDTYRGAKTVHVQIDGKQVSPPDGYLIRKGPGNCYFDFAQEIVFAGQQKPPIPPTSETKMDSSVRSSVTDDGEYESVQMPCGFIYQLHLISTWGDPYYVGLNGIEIYDASHNKIELTETNIAAYPDSVNVLANIQNDVRTPDRLIDGVNSTNDGRHMWLAPILPTTLNRVYVIFDQPTAVSMIKIWNYSKTANRGAKDIALLVDDLLVYNGMLQPVRAGAKGIVPNCDTPQSYHTILFTDNKDIIRKEKHSIISNQAGEQDIQLTNDKIVVGQYSDPKKAQQGKPVNQELRPKTSVVAHKYRR</sequence>
<feature type="domain" description="KATNIP" evidence="2">
    <location>
        <begin position="1106"/>
        <end position="1426"/>
    </location>
</feature>
<feature type="compositionally biased region" description="Polar residues" evidence="1">
    <location>
        <begin position="569"/>
        <end position="582"/>
    </location>
</feature>
<dbReference type="Pfam" id="PF14652">
    <property type="entry name" value="DUF4457"/>
    <property type="match status" value="2"/>
</dbReference>
<feature type="compositionally biased region" description="Basic and acidic residues" evidence="1">
    <location>
        <begin position="372"/>
        <end position="389"/>
    </location>
</feature>
<feature type="compositionally biased region" description="Polar residues" evidence="1">
    <location>
        <begin position="495"/>
        <end position="505"/>
    </location>
</feature>
<feature type="domain" description="KATNIP" evidence="2">
    <location>
        <begin position="871"/>
        <end position="1027"/>
    </location>
</feature>
<feature type="compositionally biased region" description="Polar residues" evidence="1">
    <location>
        <begin position="248"/>
        <end position="268"/>
    </location>
</feature>
<feature type="compositionally biased region" description="Basic and acidic residues" evidence="1">
    <location>
        <begin position="677"/>
        <end position="693"/>
    </location>
</feature>
<feature type="region of interest" description="Disordered" evidence="1">
    <location>
        <begin position="138"/>
        <end position="178"/>
    </location>
</feature>
<proteinExistence type="predicted"/>
<feature type="compositionally biased region" description="Basic and acidic residues" evidence="1">
    <location>
        <begin position="743"/>
        <end position="768"/>
    </location>
</feature>
<name>A0A8W8M5Z3_MAGGI</name>
<feature type="compositionally biased region" description="Basic and acidic residues" evidence="1">
    <location>
        <begin position="532"/>
        <end position="541"/>
    </location>
</feature>
<dbReference type="EnsemblMetazoa" id="G3074.4">
    <property type="protein sequence ID" value="G3074.4:cds"/>
    <property type="gene ID" value="G3074"/>
</dbReference>
<keyword evidence="4" id="KW-1185">Reference proteome</keyword>
<feature type="compositionally biased region" description="Basic and acidic residues" evidence="1">
    <location>
        <begin position="444"/>
        <end position="461"/>
    </location>
</feature>
<dbReference type="PANTHER" id="PTHR21534:SF0">
    <property type="entry name" value="KATANIN-INTERACTING PROTEIN"/>
    <property type="match status" value="1"/>
</dbReference>
<feature type="compositionally biased region" description="Polar residues" evidence="1">
    <location>
        <begin position="618"/>
        <end position="630"/>
    </location>
</feature>
<feature type="region of interest" description="Disordered" evidence="1">
    <location>
        <begin position="825"/>
        <end position="858"/>
    </location>
</feature>
<feature type="compositionally biased region" description="Basic residues" evidence="1">
    <location>
        <begin position="231"/>
        <end position="243"/>
    </location>
</feature>
<feature type="compositionally biased region" description="Polar residues" evidence="1">
    <location>
        <begin position="138"/>
        <end position="155"/>
    </location>
</feature>
<feature type="region of interest" description="Disordered" evidence="1">
    <location>
        <begin position="1035"/>
        <end position="1089"/>
    </location>
</feature>